<feature type="domain" description="tRNA intron endonuclease catalytic" evidence="5">
    <location>
        <begin position="85"/>
        <end position="136"/>
    </location>
</feature>
<dbReference type="InterPro" id="IPR006677">
    <property type="entry name" value="tRNA_intron_Endonuc_cat-like"/>
</dbReference>
<name>A0A8X7CH06_9ARAC</name>
<dbReference type="Pfam" id="PF01974">
    <property type="entry name" value="tRNA_int_endo"/>
    <property type="match status" value="1"/>
</dbReference>
<keyword evidence="7" id="KW-1185">Reference proteome</keyword>
<dbReference type="Proteomes" id="UP000886998">
    <property type="component" value="Unassembled WGS sequence"/>
</dbReference>
<feature type="compositionally biased region" description="Acidic residues" evidence="4">
    <location>
        <begin position="1"/>
        <end position="20"/>
    </location>
</feature>
<dbReference type="GO" id="GO:0003676">
    <property type="term" value="F:nucleic acid binding"/>
    <property type="evidence" value="ECO:0007669"/>
    <property type="project" value="InterPro"/>
</dbReference>
<comment type="catalytic activity">
    <reaction evidence="3">
        <text>pretRNA = a 3'-half-tRNA molecule with a 5'-OH end + a 5'-half-tRNA molecule with a 2',3'-cyclic phosphate end + an intron with a 2',3'-cyclic phosphate and a 5'-hydroxyl terminus.</text>
        <dbReference type="EC" id="4.6.1.16"/>
    </reaction>
</comment>
<dbReference type="AlphaFoldDB" id="A0A8X7CH06"/>
<dbReference type="InterPro" id="IPR036167">
    <property type="entry name" value="tRNA_intron_Endo_cat-like_sf"/>
</dbReference>
<reference evidence="6" key="1">
    <citation type="submission" date="2020-08" db="EMBL/GenBank/DDBJ databases">
        <title>Multicomponent nature underlies the extraordinary mechanical properties of spider dragline silk.</title>
        <authorList>
            <person name="Kono N."/>
            <person name="Nakamura H."/>
            <person name="Mori M."/>
            <person name="Yoshida Y."/>
            <person name="Ohtoshi R."/>
            <person name="Malay A.D."/>
            <person name="Moran D.A.P."/>
            <person name="Tomita M."/>
            <person name="Numata K."/>
            <person name="Arakawa K."/>
        </authorList>
    </citation>
    <scope>NUCLEOTIDE SEQUENCE</scope>
</reference>
<dbReference type="OrthoDB" id="10249562at2759"/>
<dbReference type="PANTHER" id="PTHR21227">
    <property type="entry name" value="TRNA-SPLICING ENDONUCLEASE SUBUNIT SEN2"/>
    <property type="match status" value="1"/>
</dbReference>
<evidence type="ECO:0000313" key="7">
    <source>
        <dbReference type="Proteomes" id="UP000886998"/>
    </source>
</evidence>
<gene>
    <name evidence="6" type="primary">TSEN2</name>
    <name evidence="6" type="ORF">TNIN_194531</name>
</gene>
<evidence type="ECO:0000256" key="2">
    <source>
        <dbReference type="ARBA" id="ARBA00012573"/>
    </source>
</evidence>
<dbReference type="GO" id="GO:0000379">
    <property type="term" value="P:tRNA-type intron splice site recognition and cleavage"/>
    <property type="evidence" value="ECO:0007669"/>
    <property type="project" value="TreeGrafter"/>
</dbReference>
<dbReference type="SUPFAM" id="SSF53032">
    <property type="entry name" value="tRNA-intron endonuclease catalytic domain-like"/>
    <property type="match status" value="1"/>
</dbReference>
<keyword evidence="6" id="KW-0540">Nuclease</keyword>
<dbReference type="GO" id="GO:0000213">
    <property type="term" value="F:tRNA-intron lyase activity"/>
    <property type="evidence" value="ECO:0007669"/>
    <property type="project" value="UniProtKB-EC"/>
</dbReference>
<dbReference type="GO" id="GO:0005737">
    <property type="term" value="C:cytoplasm"/>
    <property type="evidence" value="ECO:0007669"/>
    <property type="project" value="TreeGrafter"/>
</dbReference>
<sequence>IEPTESVEDVIEVSDSDDEDTFAKWGKNQKDANEASVFPDSDDESHEYSKEYLSNGKESLQLTFQEFLSLVQLWSKMCELSPNFPVMYTAYHHFRSKGWIVKSGIKFGADYVLYKDGPPFYHATYSVLVRTLKENLKDIKGVKDLTWFSLAALNRVNSTAGKGLLILYVIKPNTMTDTQYSSPSCVSKFKLEEVLTSLGGIRK</sequence>
<proteinExistence type="inferred from homology"/>
<dbReference type="GO" id="GO:0000214">
    <property type="term" value="C:tRNA-intron endonuclease complex"/>
    <property type="evidence" value="ECO:0007669"/>
    <property type="project" value="TreeGrafter"/>
</dbReference>
<comment type="caution">
    <text evidence="6">The sequence shown here is derived from an EMBL/GenBank/DDBJ whole genome shotgun (WGS) entry which is preliminary data.</text>
</comment>
<evidence type="ECO:0000259" key="5">
    <source>
        <dbReference type="Pfam" id="PF01974"/>
    </source>
</evidence>
<dbReference type="InterPro" id="IPR011856">
    <property type="entry name" value="tRNA_endonuc-like_dom_sf"/>
</dbReference>
<protein>
    <recommendedName>
        <fullName evidence="2">tRNA-intron lyase</fullName>
        <ecNumber evidence="2">4.6.1.16</ecNumber>
    </recommendedName>
</protein>
<organism evidence="6 7">
    <name type="scientific">Trichonephila inaurata madagascariensis</name>
    <dbReference type="NCBI Taxonomy" id="2747483"/>
    <lineage>
        <taxon>Eukaryota</taxon>
        <taxon>Metazoa</taxon>
        <taxon>Ecdysozoa</taxon>
        <taxon>Arthropoda</taxon>
        <taxon>Chelicerata</taxon>
        <taxon>Arachnida</taxon>
        <taxon>Araneae</taxon>
        <taxon>Araneomorphae</taxon>
        <taxon>Entelegynae</taxon>
        <taxon>Araneoidea</taxon>
        <taxon>Nephilidae</taxon>
        <taxon>Trichonephila</taxon>
        <taxon>Trichonephila inaurata</taxon>
    </lineage>
</organism>
<dbReference type="PANTHER" id="PTHR21227:SF0">
    <property type="entry name" value="TRNA-SPLICING ENDONUCLEASE SUBUNIT SEN2"/>
    <property type="match status" value="1"/>
</dbReference>
<dbReference type="CDD" id="cd22363">
    <property type="entry name" value="tRNA-intron_lyase_C"/>
    <property type="match status" value="1"/>
</dbReference>
<accession>A0A8X7CH06</accession>
<evidence type="ECO:0000256" key="4">
    <source>
        <dbReference type="SAM" id="MobiDB-lite"/>
    </source>
</evidence>
<feature type="region of interest" description="Disordered" evidence="4">
    <location>
        <begin position="1"/>
        <end position="47"/>
    </location>
</feature>
<evidence type="ECO:0000313" key="6">
    <source>
        <dbReference type="EMBL" id="GFY68658.1"/>
    </source>
</evidence>
<dbReference type="Gene3D" id="3.40.1350.10">
    <property type="match status" value="1"/>
</dbReference>
<dbReference type="EMBL" id="BMAV01017177">
    <property type="protein sequence ID" value="GFY68658.1"/>
    <property type="molecule type" value="Genomic_DNA"/>
</dbReference>
<feature type="non-terminal residue" evidence="6">
    <location>
        <position position="1"/>
    </location>
</feature>
<evidence type="ECO:0000256" key="1">
    <source>
        <dbReference type="ARBA" id="ARBA00008078"/>
    </source>
</evidence>
<dbReference type="EC" id="4.6.1.16" evidence="2"/>
<keyword evidence="6" id="KW-0378">Hydrolase</keyword>
<evidence type="ECO:0000256" key="3">
    <source>
        <dbReference type="ARBA" id="ARBA00034031"/>
    </source>
</evidence>
<dbReference type="NCBIfam" id="TIGR00324">
    <property type="entry name" value="endA"/>
    <property type="match status" value="1"/>
</dbReference>
<comment type="similarity">
    <text evidence="1">Belongs to the tRNA-intron endonuclease family.</text>
</comment>
<keyword evidence="6" id="KW-0255">Endonuclease</keyword>
<dbReference type="InterPro" id="IPR006676">
    <property type="entry name" value="tRNA_splic"/>
</dbReference>